<feature type="compositionally biased region" description="Basic and acidic residues" evidence="1">
    <location>
        <begin position="20"/>
        <end position="43"/>
    </location>
</feature>
<feature type="compositionally biased region" description="Basic and acidic residues" evidence="1">
    <location>
        <begin position="153"/>
        <end position="165"/>
    </location>
</feature>
<feature type="compositionally biased region" description="Basic and acidic residues" evidence="1">
    <location>
        <begin position="197"/>
        <end position="240"/>
    </location>
</feature>
<reference evidence="2 3" key="1">
    <citation type="journal article" date="2012" name="Proc. Natl. Acad. Sci. U.S.A.">
        <title>Antigenic diversity is generated by distinct evolutionary mechanisms in African trypanosome species.</title>
        <authorList>
            <person name="Jackson A.P."/>
            <person name="Berry A."/>
            <person name="Aslett M."/>
            <person name="Allison H.C."/>
            <person name="Burton P."/>
            <person name="Vavrova-Anderson J."/>
            <person name="Brown R."/>
            <person name="Browne H."/>
            <person name="Corton N."/>
            <person name="Hauser H."/>
            <person name="Gamble J."/>
            <person name="Gilderthorp R."/>
            <person name="Marcello L."/>
            <person name="McQuillan J."/>
            <person name="Otto T.D."/>
            <person name="Quail M.A."/>
            <person name="Sanders M.J."/>
            <person name="van Tonder A."/>
            <person name="Ginger M.L."/>
            <person name="Field M.C."/>
            <person name="Barry J.D."/>
            <person name="Hertz-Fowler C."/>
            <person name="Berriman M."/>
        </authorList>
    </citation>
    <scope>NUCLEOTIDE SEQUENCE</scope>
    <source>
        <strain evidence="2 3">Y486</strain>
    </source>
</reference>
<organism evidence="2 3">
    <name type="scientific">Trypanosoma vivax (strain Y486)</name>
    <dbReference type="NCBI Taxonomy" id="1055687"/>
    <lineage>
        <taxon>Eukaryota</taxon>
        <taxon>Discoba</taxon>
        <taxon>Euglenozoa</taxon>
        <taxon>Kinetoplastea</taxon>
        <taxon>Metakinetoplastina</taxon>
        <taxon>Trypanosomatida</taxon>
        <taxon>Trypanosomatidae</taxon>
        <taxon>Trypanosoma</taxon>
        <taxon>Duttonella</taxon>
    </lineage>
</organism>
<keyword evidence="3" id="KW-1185">Reference proteome</keyword>
<feature type="compositionally biased region" description="Gly residues" evidence="1">
    <location>
        <begin position="131"/>
        <end position="146"/>
    </location>
</feature>
<feature type="non-terminal residue" evidence="2">
    <location>
        <position position="262"/>
    </location>
</feature>
<evidence type="ECO:0000256" key="1">
    <source>
        <dbReference type="SAM" id="MobiDB-lite"/>
    </source>
</evidence>
<sequence>MRGRSRAPVRPTRATWQGAARERAAAHGQEQRRHARGGEDTARGRAMAARGRFASPRTTGASLATRFHGMGSGRHRLVGEGANGEKRGLVGVKRTGQAREDDYAVVARPCRHRVAGRGGACGEQAIRGGGNWGSVHGGEQARGGGRSVHFHRGGREGHCTRRSGDSETAGAGTDCAGGGKSRGSSRQHDNGGAGKSTGEHGRARAEARSNIHRAGNEHAAEGTAHRSAADTRSSGDKAVRDDRRITCWKTRRRRKRSTVHWV</sequence>
<evidence type="ECO:0000313" key="2">
    <source>
        <dbReference type="EMBL" id="CCD19245.1"/>
    </source>
</evidence>
<feature type="region of interest" description="Disordered" evidence="1">
    <location>
        <begin position="1"/>
        <end position="44"/>
    </location>
</feature>
<dbReference type="Proteomes" id="UP000009027">
    <property type="component" value="Unassembled WGS sequence"/>
</dbReference>
<dbReference type="EMBL" id="CAEX01002994">
    <property type="protein sequence ID" value="CCD19245.1"/>
    <property type="molecule type" value="Genomic_DNA"/>
</dbReference>
<gene>
    <name evidence="2" type="ORF">TvY486_0019340</name>
</gene>
<name>F9WNX3_TRYVY</name>
<proteinExistence type="predicted"/>
<evidence type="ECO:0000313" key="3">
    <source>
        <dbReference type="Proteomes" id="UP000009027"/>
    </source>
</evidence>
<dbReference type="AlphaFoldDB" id="F9WNX3"/>
<accession>F9WNX3</accession>
<protein>
    <submittedName>
        <fullName evidence="2">Uncharacterized protein</fullName>
    </submittedName>
</protein>
<feature type="region of interest" description="Disordered" evidence="1">
    <location>
        <begin position="131"/>
        <end position="240"/>
    </location>
</feature>